<dbReference type="Proteomes" id="UP001177021">
    <property type="component" value="Unassembled WGS sequence"/>
</dbReference>
<sequence>MELGILHRALHPYLYSSTISLISLMVANYSIVFPRSVSSINSLHLYEPFSSLQPLRTALAHICNSSYFLSNFQSCLHPLWDIIDDRWDRQMHRPLHAAGYYLNPKLHYSADFKADFEVKRGLYDCLQKMIGDVKEITIIDAQLESFKKKVGFFGGPIAMAALGTKTAAQWWESYGDEHPELQKFAIRVLSLTCSSSGCERNWSAFEMVHTKRRNRLKQKTMNDVVFVMTNSKLSKKNKTRNVVDCELEFDEIDSDNEWIVEETGDNEILDFTIGEDLDGEAQNEEHEVAAAEDEFAIHNLDDEIEGDEDAMEDMRIGFDQNFLNNLMN</sequence>
<organism evidence="1 2">
    <name type="scientific">Trifolium pratense</name>
    <name type="common">Red clover</name>
    <dbReference type="NCBI Taxonomy" id="57577"/>
    <lineage>
        <taxon>Eukaryota</taxon>
        <taxon>Viridiplantae</taxon>
        <taxon>Streptophyta</taxon>
        <taxon>Embryophyta</taxon>
        <taxon>Tracheophyta</taxon>
        <taxon>Spermatophyta</taxon>
        <taxon>Magnoliopsida</taxon>
        <taxon>eudicotyledons</taxon>
        <taxon>Gunneridae</taxon>
        <taxon>Pentapetalae</taxon>
        <taxon>rosids</taxon>
        <taxon>fabids</taxon>
        <taxon>Fabales</taxon>
        <taxon>Fabaceae</taxon>
        <taxon>Papilionoideae</taxon>
        <taxon>50 kb inversion clade</taxon>
        <taxon>NPAAA clade</taxon>
        <taxon>Hologalegina</taxon>
        <taxon>IRL clade</taxon>
        <taxon>Trifolieae</taxon>
        <taxon>Trifolium</taxon>
    </lineage>
</organism>
<comment type="caution">
    <text evidence="1">The sequence shown here is derived from an EMBL/GenBank/DDBJ whole genome shotgun (WGS) entry which is preliminary data.</text>
</comment>
<protein>
    <submittedName>
        <fullName evidence="1">Uncharacterized protein</fullName>
    </submittedName>
</protein>
<accession>A0ACB0K8G4</accession>
<reference evidence="1" key="1">
    <citation type="submission" date="2023-10" db="EMBL/GenBank/DDBJ databases">
        <authorList>
            <person name="Rodriguez Cubillos JULIANA M."/>
            <person name="De Vega J."/>
        </authorList>
    </citation>
    <scope>NUCLEOTIDE SEQUENCE</scope>
</reference>
<dbReference type="EMBL" id="CASHSV030000206">
    <property type="protein sequence ID" value="CAJ2652546.1"/>
    <property type="molecule type" value="Genomic_DNA"/>
</dbReference>
<proteinExistence type="predicted"/>
<evidence type="ECO:0000313" key="2">
    <source>
        <dbReference type="Proteomes" id="UP001177021"/>
    </source>
</evidence>
<name>A0ACB0K8G4_TRIPR</name>
<keyword evidence="2" id="KW-1185">Reference proteome</keyword>
<gene>
    <name evidence="1" type="ORF">MILVUS5_LOCUS20013</name>
</gene>
<evidence type="ECO:0000313" key="1">
    <source>
        <dbReference type="EMBL" id="CAJ2652546.1"/>
    </source>
</evidence>